<feature type="domain" description="Solute-binding protein family 5" evidence="4">
    <location>
        <begin position="93"/>
        <end position="441"/>
    </location>
</feature>
<evidence type="ECO:0000313" key="5">
    <source>
        <dbReference type="EMBL" id="KXA16122.1"/>
    </source>
</evidence>
<dbReference type="Pfam" id="PF00496">
    <property type="entry name" value="SBP_bac_5"/>
    <property type="match status" value="1"/>
</dbReference>
<dbReference type="InterPro" id="IPR000914">
    <property type="entry name" value="SBP_5_dom"/>
</dbReference>
<keyword evidence="2" id="KW-0813">Transport</keyword>
<dbReference type="STRING" id="134605.HMPREF3206_00473"/>
<reference evidence="6" key="1">
    <citation type="submission" date="2016-01" db="EMBL/GenBank/DDBJ databases">
        <authorList>
            <person name="Mitreva M."/>
            <person name="Pepin K.H."/>
            <person name="Mihindukulasuriya K.A."/>
            <person name="Fulton R."/>
            <person name="Fronick C."/>
            <person name="O'Laughlin M."/>
            <person name="Miner T."/>
            <person name="Herter B."/>
            <person name="Rosa B.A."/>
            <person name="Cordes M."/>
            <person name="Tomlinson C."/>
            <person name="Wollam A."/>
            <person name="Palsikar V.B."/>
            <person name="Mardis E.R."/>
            <person name="Wilson R.K."/>
        </authorList>
    </citation>
    <scope>NUCLEOTIDE SEQUENCE [LARGE SCALE GENOMIC DNA]</scope>
    <source>
        <strain evidence="6">CMW8396</strain>
    </source>
</reference>
<name>A0A133NIK6_9FUSO</name>
<keyword evidence="6" id="KW-1185">Reference proteome</keyword>
<organism evidence="5 6">
    <name type="scientific">Fusobacterium equinum</name>
    <dbReference type="NCBI Taxonomy" id="134605"/>
    <lineage>
        <taxon>Bacteria</taxon>
        <taxon>Fusobacteriati</taxon>
        <taxon>Fusobacteriota</taxon>
        <taxon>Fusobacteriia</taxon>
        <taxon>Fusobacteriales</taxon>
        <taxon>Fusobacteriaceae</taxon>
        <taxon>Fusobacterium</taxon>
    </lineage>
</organism>
<dbReference type="PANTHER" id="PTHR30290:SF9">
    <property type="entry name" value="OLIGOPEPTIDE-BINDING PROTEIN APPA"/>
    <property type="match status" value="1"/>
</dbReference>
<evidence type="ECO:0000259" key="4">
    <source>
        <dbReference type="Pfam" id="PF00496"/>
    </source>
</evidence>
<accession>A0A133NIK6</accession>
<dbReference type="AlphaFoldDB" id="A0A133NIK6"/>
<dbReference type="GO" id="GO:0043190">
    <property type="term" value="C:ATP-binding cassette (ABC) transporter complex"/>
    <property type="evidence" value="ECO:0007669"/>
    <property type="project" value="InterPro"/>
</dbReference>
<dbReference type="EMBL" id="LRPX01000021">
    <property type="protein sequence ID" value="KXA16122.1"/>
    <property type="molecule type" value="Genomic_DNA"/>
</dbReference>
<gene>
    <name evidence="5" type="ORF">HMPREF3206_00473</name>
</gene>
<dbReference type="GO" id="GO:0015833">
    <property type="term" value="P:peptide transport"/>
    <property type="evidence" value="ECO:0007669"/>
    <property type="project" value="TreeGrafter"/>
</dbReference>
<evidence type="ECO:0000256" key="3">
    <source>
        <dbReference type="ARBA" id="ARBA00022729"/>
    </source>
</evidence>
<dbReference type="GO" id="GO:1904680">
    <property type="term" value="F:peptide transmembrane transporter activity"/>
    <property type="evidence" value="ECO:0007669"/>
    <property type="project" value="TreeGrafter"/>
</dbReference>
<evidence type="ECO:0000256" key="1">
    <source>
        <dbReference type="ARBA" id="ARBA00005695"/>
    </source>
</evidence>
<dbReference type="InterPro" id="IPR030678">
    <property type="entry name" value="Peptide/Ni-bd"/>
</dbReference>
<dbReference type="Gene3D" id="3.40.190.10">
    <property type="entry name" value="Periplasmic binding protein-like II"/>
    <property type="match status" value="1"/>
</dbReference>
<dbReference type="GO" id="GO:0042597">
    <property type="term" value="C:periplasmic space"/>
    <property type="evidence" value="ECO:0007669"/>
    <property type="project" value="UniProtKB-ARBA"/>
</dbReference>
<evidence type="ECO:0000313" key="6">
    <source>
        <dbReference type="Proteomes" id="UP000070617"/>
    </source>
</evidence>
<comment type="caution">
    <text evidence="5">The sequence shown here is derived from an EMBL/GenBank/DDBJ whole genome shotgun (WGS) entry which is preliminary data.</text>
</comment>
<evidence type="ECO:0000256" key="2">
    <source>
        <dbReference type="ARBA" id="ARBA00022448"/>
    </source>
</evidence>
<proteinExistence type="inferred from homology"/>
<sequence length="519" mass="58217">MRTRGIIVKIQKIRRYGMKKWTMSIILCLFSFLLLACGGKEAVEGEKKDTLVYAQISEGKTLDPQDTTEQYSQRSVSLIYSRLVEINEKTGGIDPGLARSWERPNPNEIIFHLRNDVKFSNGYDFTAEDVKFTIERAQSLPKVAHLYKPITEITILDPYTISLKTTEAFAPLLNHLTHKTSSILSKKYYDEVGDKYFENPVGTGPYMLKEWKIGDRLELEANPNYFDGEPSIKHVVFRAIPEESTKVIGLQTGEIDMVGDVEAVSRETIAADDNLGLIEGSSVNTIYLGMNTERKIFADKEVRKAISMGVNRDDIVNSLLAGAGQKANSFLAPTVFGYSKDSKVYEYNPEEAKKIIAEKGLVGSKIKIAVSNSQLRSQMAEIIQAQLKEIGLEVSIENLEWGTFLSATANGDVDMFILGWGPSTYDGDYGLFPNFHSSQKGGEGNRSQYANPKMDQLLEDARKEMDVEKRRSLYIEATDLINEEAVVLPLYYPLTSVGYNKALKGVEAESYPMIHKYSY</sequence>
<keyword evidence="3" id="KW-0732">Signal</keyword>
<protein>
    <submittedName>
        <fullName evidence="5">ABC transporter, substrate-binding protein, family 5</fullName>
    </submittedName>
</protein>
<dbReference type="Gene3D" id="3.10.105.10">
    <property type="entry name" value="Dipeptide-binding Protein, Domain 3"/>
    <property type="match status" value="1"/>
</dbReference>
<dbReference type="PIRSF" id="PIRSF002741">
    <property type="entry name" value="MppA"/>
    <property type="match status" value="1"/>
</dbReference>
<dbReference type="PATRIC" id="fig|134605.3.peg.475"/>
<dbReference type="InterPro" id="IPR039424">
    <property type="entry name" value="SBP_5"/>
</dbReference>
<comment type="similarity">
    <text evidence="1">Belongs to the bacterial solute-binding protein 5 family.</text>
</comment>
<dbReference type="SUPFAM" id="SSF53850">
    <property type="entry name" value="Periplasmic binding protein-like II"/>
    <property type="match status" value="1"/>
</dbReference>
<dbReference type="Gene3D" id="3.90.76.10">
    <property type="entry name" value="Dipeptide-binding Protein, Domain 1"/>
    <property type="match status" value="1"/>
</dbReference>
<dbReference type="Proteomes" id="UP000070617">
    <property type="component" value="Unassembled WGS sequence"/>
</dbReference>
<dbReference type="PANTHER" id="PTHR30290">
    <property type="entry name" value="PERIPLASMIC BINDING COMPONENT OF ABC TRANSPORTER"/>
    <property type="match status" value="1"/>
</dbReference>